<dbReference type="InterPro" id="IPR013783">
    <property type="entry name" value="Ig-like_fold"/>
</dbReference>
<name>A0A0B6YJC5_9EUPU</name>
<dbReference type="EMBL" id="HACG01009458">
    <property type="protein sequence ID" value="CEK56323.1"/>
    <property type="molecule type" value="Transcribed_RNA"/>
</dbReference>
<accession>A0A0B6YJC5</accession>
<dbReference type="SUPFAM" id="SSF103575">
    <property type="entry name" value="Plexin repeat"/>
    <property type="match status" value="1"/>
</dbReference>
<evidence type="ECO:0008006" key="2">
    <source>
        <dbReference type="Google" id="ProtNLM"/>
    </source>
</evidence>
<evidence type="ECO:0000313" key="1">
    <source>
        <dbReference type="EMBL" id="CEK56323.1"/>
    </source>
</evidence>
<dbReference type="AlphaFoldDB" id="A0A0B6YJC5"/>
<protein>
    <recommendedName>
        <fullName evidence="2">PSI domain-containing protein</fullName>
    </recommendedName>
</protein>
<feature type="non-terminal residue" evidence="1">
    <location>
        <position position="76"/>
    </location>
</feature>
<gene>
    <name evidence="1" type="primary">ORF27362</name>
</gene>
<dbReference type="Gene3D" id="2.60.40.10">
    <property type="entry name" value="Immunoglobulins"/>
    <property type="match status" value="1"/>
</dbReference>
<sequence length="76" mass="8263">GVDPLCGWCVMENSCTMKLNCPASPFIPNWLPAAQNTCLNISDVDPSVISYQTLQESTSNDKLLKFSLESVILSPS</sequence>
<proteinExistence type="predicted"/>
<feature type="non-terminal residue" evidence="1">
    <location>
        <position position="1"/>
    </location>
</feature>
<organism evidence="1">
    <name type="scientific">Arion vulgaris</name>
    <dbReference type="NCBI Taxonomy" id="1028688"/>
    <lineage>
        <taxon>Eukaryota</taxon>
        <taxon>Metazoa</taxon>
        <taxon>Spiralia</taxon>
        <taxon>Lophotrochozoa</taxon>
        <taxon>Mollusca</taxon>
        <taxon>Gastropoda</taxon>
        <taxon>Heterobranchia</taxon>
        <taxon>Euthyneura</taxon>
        <taxon>Panpulmonata</taxon>
        <taxon>Eupulmonata</taxon>
        <taxon>Stylommatophora</taxon>
        <taxon>Helicina</taxon>
        <taxon>Arionoidea</taxon>
        <taxon>Arionidae</taxon>
        <taxon>Arion</taxon>
    </lineage>
</organism>
<reference evidence="1" key="1">
    <citation type="submission" date="2014-12" db="EMBL/GenBank/DDBJ databases">
        <title>Insight into the proteome of Arion vulgaris.</title>
        <authorList>
            <person name="Aradska J."/>
            <person name="Bulat T."/>
            <person name="Smidak R."/>
            <person name="Sarate P."/>
            <person name="Gangsoo J."/>
            <person name="Sialana F."/>
            <person name="Bilban M."/>
            <person name="Lubec G."/>
        </authorList>
    </citation>
    <scope>NUCLEOTIDE SEQUENCE</scope>
    <source>
        <tissue evidence="1">Skin</tissue>
    </source>
</reference>